<evidence type="ECO:0000313" key="4">
    <source>
        <dbReference type="EMBL" id="KAK0749111.1"/>
    </source>
</evidence>
<dbReference type="Gene3D" id="1.20.900.10">
    <property type="entry name" value="Dbl homology (DH) domain"/>
    <property type="match status" value="1"/>
</dbReference>
<dbReference type="InterPro" id="IPR027417">
    <property type="entry name" value="P-loop_NTPase"/>
</dbReference>
<sequence>MDPLSVIASVAGIITAASQAIKILGPYVTATKDAPKIASQVLSEVLAVKTIVAALEQLVATLASNTGPSRVQYASLVQVDQLLAVLTDGVLVFSELDALLQTLAPAEVGGSRARLLSSMQWVRKKGALATLCTRLQAFKLSINCILSILQSDSQVRAEDHQKQLLLSMDTLLKNNEALAQIFLGPHVAHAPVTWSRRISIQNLSPEQGPSEMSGRNRRSLFDLSFEKDLIASRVYRRIRRDTMDFSMRSSVARSNGWSIFSGMSLSDISEISVLALPIIPSDITNPQHYVEGPESRRAGELSLLPVNVYGSSIFHECVELEAQLVQLTQCLFKQILERERSSDILATLVSVFRRGAPLLQLYNQLDDSYQDRWKPLLSQEPSPSSAKLAVVEFIQACVMRQNIKTYDCFTVTDLMDDDTTNHVKVIRLVRQITSKLVDARKIENVDVDSLPQMHTPEGPPSPQMLAIEELVREERVYVVRLECLTQIRDQGQILGSYGMVLVGDLDAANDLLSRSRKLIDAQLRFLIQLESLALRPYKLFDLPWLQLFRNWANMSKDLYARFASGEKHAKRALQAAIALKVRSPTTGGSHELSTLVGDAIGSLSMPPQRLQKYRGFLEELAQYDDTMFVKEALDVVDEVGEKARAATDDVVRDDAKAALLSSLDAADQSSVLQYGKLLLFEDAASIDSNIDGEKNDRLARLYLFEKAVLQVSLAKRRGGLGRGEDGRIRLSIVRIIRGENLRLISNRGPKSRWLEDDDVPGGGFGIHFSSGKLIVHLPVESRHDKWVGALIQVRDECQKTTRSLAVQHYKLAVVGGMWSDRERFTHQFLVPHSPEEYQSDEWNPLNLDIDSRELVVANHTYNLEILGPPAQEPYSAMRYAYMATSDGFLLIYSVADRNSFEEILMLQQQILRTKDKDWFPMIVVGNNSGSGRAREVSAEEGRALANRMGCPFLEADAVTGYHVEKAFRTLAQEVNKYRMSFYIG</sequence>
<dbReference type="PROSITE" id="PS51419">
    <property type="entry name" value="RAB"/>
    <property type="match status" value="1"/>
</dbReference>
<dbReference type="Pfam" id="PF06395">
    <property type="entry name" value="CDC24"/>
    <property type="match status" value="1"/>
</dbReference>
<dbReference type="EMBL" id="JAUKUD010000003">
    <property type="protein sequence ID" value="KAK0749111.1"/>
    <property type="molecule type" value="Genomic_DNA"/>
</dbReference>
<evidence type="ECO:0000259" key="3">
    <source>
        <dbReference type="PROSITE" id="PS50010"/>
    </source>
</evidence>
<dbReference type="SMART" id="SM00175">
    <property type="entry name" value="RAB"/>
    <property type="match status" value="1"/>
</dbReference>
<dbReference type="InterPro" id="IPR001806">
    <property type="entry name" value="Small_GTPase"/>
</dbReference>
<keyword evidence="2" id="KW-0342">GTP-binding</keyword>
<dbReference type="PANTHER" id="PTHR24070">
    <property type="entry name" value="RAS, DI-RAS, AND RHEB FAMILY MEMBERS OF SMALL GTPASE SUPERFAMILY"/>
    <property type="match status" value="1"/>
</dbReference>
<dbReference type="GO" id="GO:0005085">
    <property type="term" value="F:guanyl-nucleotide exchange factor activity"/>
    <property type="evidence" value="ECO:0007669"/>
    <property type="project" value="InterPro"/>
</dbReference>
<dbReference type="SUPFAM" id="SSF48065">
    <property type="entry name" value="DBL homology domain (DH-domain)"/>
    <property type="match status" value="1"/>
</dbReference>
<accession>A0AA40F0Z0</accession>
<dbReference type="InterPro" id="IPR020849">
    <property type="entry name" value="Small_GTPase_Ras-type"/>
</dbReference>
<comment type="caution">
    <text evidence="4">The sequence shown here is derived from an EMBL/GenBank/DDBJ whole genome shotgun (WGS) entry which is preliminary data.</text>
</comment>
<dbReference type="SMART" id="SM00173">
    <property type="entry name" value="RAS"/>
    <property type="match status" value="1"/>
</dbReference>
<proteinExistence type="predicted"/>
<evidence type="ECO:0000256" key="2">
    <source>
        <dbReference type="ARBA" id="ARBA00023134"/>
    </source>
</evidence>
<reference evidence="4" key="1">
    <citation type="submission" date="2023-06" db="EMBL/GenBank/DDBJ databases">
        <title>Genome-scale phylogeny and comparative genomics of the fungal order Sordariales.</title>
        <authorList>
            <consortium name="Lawrence Berkeley National Laboratory"/>
            <person name="Hensen N."/>
            <person name="Bonometti L."/>
            <person name="Westerberg I."/>
            <person name="Brannstrom I.O."/>
            <person name="Guillou S."/>
            <person name="Cros-Aarteil S."/>
            <person name="Calhoun S."/>
            <person name="Haridas S."/>
            <person name="Kuo A."/>
            <person name="Mondo S."/>
            <person name="Pangilinan J."/>
            <person name="Riley R."/>
            <person name="LaButti K."/>
            <person name="Andreopoulos B."/>
            <person name="Lipzen A."/>
            <person name="Chen C."/>
            <person name="Yanf M."/>
            <person name="Daum C."/>
            <person name="Ng V."/>
            <person name="Clum A."/>
            <person name="Steindorff A."/>
            <person name="Ohm R."/>
            <person name="Martin F."/>
            <person name="Silar P."/>
            <person name="Natvig D."/>
            <person name="Lalanne C."/>
            <person name="Gautier V."/>
            <person name="Ament-velasquez S.L."/>
            <person name="Kruys A."/>
            <person name="Hutchinson M.I."/>
            <person name="Powell A.J."/>
            <person name="Barry K."/>
            <person name="Miller A.N."/>
            <person name="Grigoriev I.V."/>
            <person name="Debuchy R."/>
            <person name="Gladieux P."/>
            <person name="Thoren M.H."/>
            <person name="Johannesson H."/>
        </authorList>
    </citation>
    <scope>NUCLEOTIDE SEQUENCE</scope>
    <source>
        <strain evidence="4">SMH3187-1</strain>
    </source>
</reference>
<gene>
    <name evidence="4" type="ORF">B0T18DRAFT_364327</name>
</gene>
<keyword evidence="5" id="KW-1185">Reference proteome</keyword>
<dbReference type="InterPro" id="IPR010481">
    <property type="entry name" value="Cdc24/Scd1_N"/>
</dbReference>
<dbReference type="PRINTS" id="PR00449">
    <property type="entry name" value="RASTRNSFRMNG"/>
</dbReference>
<dbReference type="InterPro" id="IPR000219">
    <property type="entry name" value="DH_dom"/>
</dbReference>
<organism evidence="4 5">
    <name type="scientific">Schizothecium vesticola</name>
    <dbReference type="NCBI Taxonomy" id="314040"/>
    <lineage>
        <taxon>Eukaryota</taxon>
        <taxon>Fungi</taxon>
        <taxon>Dikarya</taxon>
        <taxon>Ascomycota</taxon>
        <taxon>Pezizomycotina</taxon>
        <taxon>Sordariomycetes</taxon>
        <taxon>Sordariomycetidae</taxon>
        <taxon>Sordariales</taxon>
        <taxon>Schizotheciaceae</taxon>
        <taxon>Schizothecium</taxon>
    </lineage>
</organism>
<dbReference type="PROSITE" id="PS51421">
    <property type="entry name" value="RAS"/>
    <property type="match status" value="1"/>
</dbReference>
<dbReference type="GO" id="GO:0016020">
    <property type="term" value="C:membrane"/>
    <property type="evidence" value="ECO:0007669"/>
    <property type="project" value="InterPro"/>
</dbReference>
<name>A0AA40F0Z0_9PEZI</name>
<keyword evidence="1" id="KW-0547">Nucleotide-binding</keyword>
<dbReference type="Proteomes" id="UP001172155">
    <property type="component" value="Unassembled WGS sequence"/>
</dbReference>
<feature type="domain" description="DH" evidence="3">
    <location>
        <begin position="462"/>
        <end position="646"/>
    </location>
</feature>
<dbReference type="GO" id="GO:0005525">
    <property type="term" value="F:GTP binding"/>
    <property type="evidence" value="ECO:0007669"/>
    <property type="project" value="UniProtKB-KW"/>
</dbReference>
<dbReference type="Gene3D" id="3.40.50.300">
    <property type="entry name" value="P-loop containing nucleotide triphosphate hydrolases"/>
    <property type="match status" value="1"/>
</dbReference>
<dbReference type="GO" id="GO:0003924">
    <property type="term" value="F:GTPase activity"/>
    <property type="evidence" value="ECO:0007669"/>
    <property type="project" value="InterPro"/>
</dbReference>
<dbReference type="SUPFAM" id="SSF52540">
    <property type="entry name" value="P-loop containing nucleoside triphosphate hydrolases"/>
    <property type="match status" value="1"/>
</dbReference>
<dbReference type="AlphaFoldDB" id="A0AA40F0Z0"/>
<dbReference type="PROSITE" id="PS50010">
    <property type="entry name" value="DH_2"/>
    <property type="match status" value="1"/>
</dbReference>
<evidence type="ECO:0000256" key="1">
    <source>
        <dbReference type="ARBA" id="ARBA00022741"/>
    </source>
</evidence>
<dbReference type="InterPro" id="IPR035899">
    <property type="entry name" value="DBL_dom_sf"/>
</dbReference>
<evidence type="ECO:0000313" key="5">
    <source>
        <dbReference type="Proteomes" id="UP001172155"/>
    </source>
</evidence>
<dbReference type="GO" id="GO:0007165">
    <property type="term" value="P:signal transduction"/>
    <property type="evidence" value="ECO:0007669"/>
    <property type="project" value="InterPro"/>
</dbReference>
<dbReference type="Pfam" id="PF00071">
    <property type="entry name" value="Ras"/>
    <property type="match status" value="1"/>
</dbReference>
<protein>
    <recommendedName>
        <fullName evidence="3">DH domain-containing protein</fullName>
    </recommendedName>
</protein>